<dbReference type="Gene3D" id="3.30.70.100">
    <property type="match status" value="1"/>
</dbReference>
<accession>A0A9W9D9G6</accession>
<dbReference type="AlphaFoldDB" id="A0A9W9D9G6"/>
<gene>
    <name evidence="1" type="ORF">N0V91_002975</name>
</gene>
<reference evidence="1" key="1">
    <citation type="submission" date="2022-10" db="EMBL/GenBank/DDBJ databases">
        <title>Tapping the CABI collections for fungal endophytes: first genome assemblies for Collariella, Neodidymelliopsis, Ascochyta clinopodiicola, Didymella pomorum, Didymosphaeria variabile, Neocosmospora piperis and Neocucurbitaria cava.</title>
        <authorList>
            <person name="Hill R."/>
        </authorList>
    </citation>
    <scope>NUCLEOTIDE SEQUENCE</scope>
    <source>
        <strain evidence="1">IMI 355091</strain>
    </source>
</reference>
<proteinExistence type="predicted"/>
<dbReference type="OrthoDB" id="3500395at2759"/>
<dbReference type="SUPFAM" id="SSF54909">
    <property type="entry name" value="Dimeric alpha+beta barrel"/>
    <property type="match status" value="1"/>
</dbReference>
<dbReference type="PANTHER" id="PTHR40257">
    <property type="match status" value="1"/>
</dbReference>
<organism evidence="1 2">
    <name type="scientific">Didymella pomorum</name>
    <dbReference type="NCBI Taxonomy" id="749634"/>
    <lineage>
        <taxon>Eukaryota</taxon>
        <taxon>Fungi</taxon>
        <taxon>Dikarya</taxon>
        <taxon>Ascomycota</taxon>
        <taxon>Pezizomycotina</taxon>
        <taxon>Dothideomycetes</taxon>
        <taxon>Pleosporomycetidae</taxon>
        <taxon>Pleosporales</taxon>
        <taxon>Pleosporineae</taxon>
        <taxon>Didymellaceae</taxon>
        <taxon>Didymella</taxon>
    </lineage>
</organism>
<keyword evidence="2" id="KW-1185">Reference proteome</keyword>
<name>A0A9W9D9G6_9PLEO</name>
<evidence type="ECO:0008006" key="3">
    <source>
        <dbReference type="Google" id="ProtNLM"/>
    </source>
</evidence>
<evidence type="ECO:0000313" key="1">
    <source>
        <dbReference type="EMBL" id="KAJ4408720.1"/>
    </source>
</evidence>
<dbReference type="Proteomes" id="UP001140510">
    <property type="component" value="Unassembled WGS sequence"/>
</dbReference>
<dbReference type="InterPro" id="IPR011008">
    <property type="entry name" value="Dimeric_a/b-barrel"/>
</dbReference>
<dbReference type="PANTHER" id="PTHR40257:SF1">
    <property type="entry name" value="DUF1330 DOMAIN-CONTAINING PROTEIN"/>
    <property type="match status" value="1"/>
</dbReference>
<sequence>MPVYPISQTNLNAIEQAHDASKPIFMLNLWRFRAEALYAPEHAHLSSGPCTGREATERYRAAIQNVLPPNARIHFLGDPEGMVAGPKGEKWDLITVVRYESLQGFRDMVESQKYNDEVEPHRVAGLDEWRLVAIGGIGEFGA</sequence>
<comment type="caution">
    <text evidence="1">The sequence shown here is derived from an EMBL/GenBank/DDBJ whole genome shotgun (WGS) entry which is preliminary data.</text>
</comment>
<dbReference type="EMBL" id="JAPEVA010000014">
    <property type="protein sequence ID" value="KAJ4408720.1"/>
    <property type="molecule type" value="Genomic_DNA"/>
</dbReference>
<protein>
    <recommendedName>
        <fullName evidence="3">DUF1330 domain-containing protein</fullName>
    </recommendedName>
</protein>
<evidence type="ECO:0000313" key="2">
    <source>
        <dbReference type="Proteomes" id="UP001140510"/>
    </source>
</evidence>